<sequence>MLQMHSLLLIFVCFSTNKTIERYQKRQKDIHGISSKGEDMQDDVKEDAHSLAKKIESLEDSKRKLLGHGLEPCSIDDLLLLEKQLERSLSRIRARKERRLGEENANLREECGMRPRESTSTRKSDDERNMEVETELCIGPPERRCILKP</sequence>
<keyword evidence="5" id="KW-1185">Reference proteome</keyword>
<dbReference type="GO" id="GO:0005634">
    <property type="term" value="C:nucleus"/>
    <property type="evidence" value="ECO:0007669"/>
    <property type="project" value="InterPro"/>
</dbReference>
<dbReference type="EMBL" id="SMMG02000009">
    <property type="protein sequence ID" value="KAA3460180.1"/>
    <property type="molecule type" value="Genomic_DNA"/>
</dbReference>
<accession>A0A5B6UQ27</accession>
<feature type="domain" description="K-box" evidence="3">
    <location>
        <begin position="41"/>
        <end position="142"/>
    </location>
</feature>
<dbReference type="OrthoDB" id="1898716at2759"/>
<feature type="compositionally biased region" description="Basic and acidic residues" evidence="1">
    <location>
        <begin position="103"/>
        <end position="131"/>
    </location>
</feature>
<dbReference type="Proteomes" id="UP000325315">
    <property type="component" value="Unassembled WGS sequence"/>
</dbReference>
<dbReference type="Pfam" id="PF01486">
    <property type="entry name" value="K-box"/>
    <property type="match status" value="1"/>
</dbReference>
<evidence type="ECO:0000313" key="5">
    <source>
        <dbReference type="Proteomes" id="UP000325315"/>
    </source>
</evidence>
<evidence type="ECO:0000259" key="3">
    <source>
        <dbReference type="PROSITE" id="PS51297"/>
    </source>
</evidence>
<dbReference type="InterPro" id="IPR002487">
    <property type="entry name" value="TF_Kbox"/>
</dbReference>
<keyword evidence="2" id="KW-0732">Signal</keyword>
<dbReference type="PROSITE" id="PS51297">
    <property type="entry name" value="K_BOX"/>
    <property type="match status" value="1"/>
</dbReference>
<protein>
    <submittedName>
        <fullName evidence="4">Agamous-like MADS-box protein AGL19 isoform X2</fullName>
    </submittedName>
</protein>
<feature type="chain" id="PRO_5023150475" evidence="2">
    <location>
        <begin position="20"/>
        <end position="149"/>
    </location>
</feature>
<evidence type="ECO:0000256" key="1">
    <source>
        <dbReference type="SAM" id="MobiDB-lite"/>
    </source>
</evidence>
<feature type="region of interest" description="Disordered" evidence="1">
    <location>
        <begin position="103"/>
        <end position="132"/>
    </location>
</feature>
<name>A0A5B6UQ27_9ROSI</name>
<evidence type="ECO:0000256" key="2">
    <source>
        <dbReference type="SAM" id="SignalP"/>
    </source>
</evidence>
<gene>
    <name evidence="4" type="ORF">EPI10_026874</name>
</gene>
<reference evidence="5" key="1">
    <citation type="journal article" date="2019" name="Plant Biotechnol. J.">
        <title>Genome sequencing of the Australian wild diploid species Gossypium australe highlights disease resistance and delayed gland morphogenesis.</title>
        <authorList>
            <person name="Cai Y."/>
            <person name="Cai X."/>
            <person name="Wang Q."/>
            <person name="Wang P."/>
            <person name="Zhang Y."/>
            <person name="Cai C."/>
            <person name="Xu Y."/>
            <person name="Wang K."/>
            <person name="Zhou Z."/>
            <person name="Wang C."/>
            <person name="Geng S."/>
            <person name="Li B."/>
            <person name="Dong Q."/>
            <person name="Hou Y."/>
            <person name="Wang H."/>
            <person name="Ai P."/>
            <person name="Liu Z."/>
            <person name="Yi F."/>
            <person name="Sun M."/>
            <person name="An G."/>
            <person name="Cheng J."/>
            <person name="Zhang Y."/>
            <person name="Shi Q."/>
            <person name="Xie Y."/>
            <person name="Shi X."/>
            <person name="Chang Y."/>
            <person name="Huang F."/>
            <person name="Chen Y."/>
            <person name="Hong S."/>
            <person name="Mi L."/>
            <person name="Sun Q."/>
            <person name="Zhang L."/>
            <person name="Zhou B."/>
            <person name="Peng R."/>
            <person name="Zhang X."/>
            <person name="Liu F."/>
        </authorList>
    </citation>
    <scope>NUCLEOTIDE SEQUENCE [LARGE SCALE GENOMIC DNA]</scope>
    <source>
        <strain evidence="5">cv. PA1801</strain>
    </source>
</reference>
<evidence type="ECO:0000313" key="4">
    <source>
        <dbReference type="EMBL" id="KAA3460180.1"/>
    </source>
</evidence>
<comment type="caution">
    <text evidence="4">The sequence shown here is derived from an EMBL/GenBank/DDBJ whole genome shotgun (WGS) entry which is preliminary data.</text>
</comment>
<feature type="signal peptide" evidence="2">
    <location>
        <begin position="1"/>
        <end position="19"/>
    </location>
</feature>
<proteinExistence type="predicted"/>
<dbReference type="GO" id="GO:0003700">
    <property type="term" value="F:DNA-binding transcription factor activity"/>
    <property type="evidence" value="ECO:0007669"/>
    <property type="project" value="InterPro"/>
</dbReference>
<organism evidence="4 5">
    <name type="scientific">Gossypium australe</name>
    <dbReference type="NCBI Taxonomy" id="47621"/>
    <lineage>
        <taxon>Eukaryota</taxon>
        <taxon>Viridiplantae</taxon>
        <taxon>Streptophyta</taxon>
        <taxon>Embryophyta</taxon>
        <taxon>Tracheophyta</taxon>
        <taxon>Spermatophyta</taxon>
        <taxon>Magnoliopsida</taxon>
        <taxon>eudicotyledons</taxon>
        <taxon>Gunneridae</taxon>
        <taxon>Pentapetalae</taxon>
        <taxon>rosids</taxon>
        <taxon>malvids</taxon>
        <taxon>Malvales</taxon>
        <taxon>Malvaceae</taxon>
        <taxon>Malvoideae</taxon>
        <taxon>Gossypium</taxon>
    </lineage>
</organism>
<dbReference type="AlphaFoldDB" id="A0A5B6UQ27"/>